<dbReference type="InterPro" id="IPR003196">
    <property type="entry name" value="TFIIF_beta"/>
</dbReference>
<evidence type="ECO:0000256" key="2">
    <source>
        <dbReference type="ARBA" id="ARBA00009543"/>
    </source>
</evidence>
<dbReference type="FunFam" id="1.10.10.10:FF:000035">
    <property type="entry name" value="General transcription factor IIF subunit 2"/>
    <property type="match status" value="1"/>
</dbReference>
<keyword evidence="4 9" id="KW-0805">Transcription regulation</keyword>
<keyword evidence="5 9" id="KW-0238">DNA-binding</keyword>
<evidence type="ECO:0000256" key="7">
    <source>
        <dbReference type="ARBA" id="ARBA00023242"/>
    </source>
</evidence>
<evidence type="ECO:0000256" key="5">
    <source>
        <dbReference type="ARBA" id="ARBA00023125"/>
    </source>
</evidence>
<keyword evidence="13" id="KW-1185">Reference proteome</keyword>
<dbReference type="AlphaFoldDB" id="A0A9P0C089"/>
<dbReference type="InterPro" id="IPR036388">
    <property type="entry name" value="WH-like_DNA-bd_sf"/>
</dbReference>
<keyword evidence="6 9" id="KW-0804">Transcription</keyword>
<dbReference type="PANTHER" id="PTHR10445:SF0">
    <property type="entry name" value="GENERAL TRANSCRIPTION FACTOR IIF SUBUNIT 2"/>
    <property type="match status" value="1"/>
</dbReference>
<comment type="similarity">
    <text evidence="2 9">Belongs to the TFIIF beta subunit family.</text>
</comment>
<sequence>MTTPPALPHIDRELDLSNTGRGVWLVKVPKYIANKWEKAPGNIEVGKLKISRAPGQRAQVQLSLSEAVLCLKESGEETMPKEHRLDVSNVTRQSLGVFSHVIPSNTDSVVPESEKLYMEGRIVQKLECRPYADNTYYKLKSESIKKALQPQRQVQQLDRIVQNFKPVSDHKHNIDYMKKKTAEGKKARDDKDSVLNMLYAAFEKHQYYNIKDLQKITRQPIVYLKEILKEVCNYNLKNPHKNMWELKPEYRHYNKVAAPEPKEDKNSSDSD</sequence>
<gene>
    <name evidence="12" type="ORF">CINC_LOCUS10337</name>
</gene>
<evidence type="ECO:0000259" key="11">
    <source>
        <dbReference type="Pfam" id="PF17683"/>
    </source>
</evidence>
<feature type="domain" description="TFIIF beta subunit HTH" evidence="10">
    <location>
        <begin position="187"/>
        <end position="251"/>
    </location>
</feature>
<dbReference type="PIRSF" id="PIRSF015849">
    <property type="entry name" value="TFIIF-beta"/>
    <property type="match status" value="1"/>
</dbReference>
<dbReference type="Gene3D" id="1.10.10.10">
    <property type="entry name" value="Winged helix-like DNA-binding domain superfamily/Winged helix DNA-binding domain"/>
    <property type="match status" value="1"/>
</dbReference>
<feature type="domain" description="TFIIF beta subunit N-terminal" evidence="11">
    <location>
        <begin position="21"/>
        <end position="99"/>
    </location>
</feature>
<dbReference type="Pfam" id="PF02270">
    <property type="entry name" value="TFIIF_beta"/>
    <property type="match status" value="1"/>
</dbReference>
<evidence type="ECO:0000256" key="4">
    <source>
        <dbReference type="ARBA" id="ARBA00023015"/>
    </source>
</evidence>
<evidence type="ECO:0000256" key="8">
    <source>
        <dbReference type="ARBA" id="ARBA00033388"/>
    </source>
</evidence>
<comment type="subcellular location">
    <subcellularLocation>
        <location evidence="1 9">Nucleus</location>
    </subcellularLocation>
</comment>
<evidence type="ECO:0000256" key="1">
    <source>
        <dbReference type="ARBA" id="ARBA00004123"/>
    </source>
</evidence>
<dbReference type="Pfam" id="PF17683">
    <property type="entry name" value="TFIIF_beta_N"/>
    <property type="match status" value="1"/>
</dbReference>
<name>A0A9P0C089_CHRIL</name>
<dbReference type="InterPro" id="IPR040450">
    <property type="entry name" value="TFIIF_beta_HTH"/>
</dbReference>
<dbReference type="OrthoDB" id="26094at2759"/>
<keyword evidence="7 9" id="KW-0539">Nucleus</keyword>
<dbReference type="Proteomes" id="UP001154114">
    <property type="component" value="Chromosome 4"/>
</dbReference>
<accession>A0A9P0C089</accession>
<evidence type="ECO:0000313" key="13">
    <source>
        <dbReference type="Proteomes" id="UP001154114"/>
    </source>
</evidence>
<dbReference type="InterPro" id="IPR036390">
    <property type="entry name" value="WH_DNA-bd_sf"/>
</dbReference>
<dbReference type="SUPFAM" id="SSF50916">
    <property type="entry name" value="Rap30/74 interaction domains"/>
    <property type="match status" value="1"/>
</dbReference>
<dbReference type="PANTHER" id="PTHR10445">
    <property type="entry name" value="GENERAL TRANSCRIPTION FACTOR IIF SUBUNIT 2"/>
    <property type="match status" value="1"/>
</dbReference>
<dbReference type="InterPro" id="IPR040504">
    <property type="entry name" value="TFIIF_beta_N"/>
</dbReference>
<evidence type="ECO:0000313" key="12">
    <source>
        <dbReference type="EMBL" id="CAH0603018.1"/>
    </source>
</evidence>
<protein>
    <recommendedName>
        <fullName evidence="3 9">General transcription factor IIF subunit 2</fullName>
    </recommendedName>
    <alternativeName>
        <fullName evidence="8 9">Transcription initiation factor IIF subunit beta</fullName>
    </alternativeName>
</protein>
<dbReference type="GO" id="GO:0003677">
    <property type="term" value="F:DNA binding"/>
    <property type="evidence" value="ECO:0007669"/>
    <property type="project" value="UniProtKB-UniRule"/>
</dbReference>
<evidence type="ECO:0000259" key="10">
    <source>
        <dbReference type="Pfam" id="PF02270"/>
    </source>
</evidence>
<dbReference type="GO" id="GO:0006367">
    <property type="term" value="P:transcription initiation at RNA polymerase II promoter"/>
    <property type="evidence" value="ECO:0007669"/>
    <property type="project" value="UniProtKB-UniRule"/>
</dbReference>
<comment type="function">
    <text evidence="9">TFIIF is a general transcription initiation factor that binds to RNA polymerase II and helps to recruit it to the initiation complex in collaboration with TFIIB.</text>
</comment>
<dbReference type="CDD" id="cd07980">
    <property type="entry name" value="TFIIF_beta"/>
    <property type="match status" value="1"/>
</dbReference>
<dbReference type="GO" id="GO:0005674">
    <property type="term" value="C:transcription factor TFIIF complex"/>
    <property type="evidence" value="ECO:0007669"/>
    <property type="project" value="InterPro"/>
</dbReference>
<evidence type="ECO:0000256" key="6">
    <source>
        <dbReference type="ARBA" id="ARBA00023163"/>
    </source>
</evidence>
<dbReference type="EMBL" id="LR824007">
    <property type="protein sequence ID" value="CAH0603018.1"/>
    <property type="molecule type" value="Genomic_DNA"/>
</dbReference>
<evidence type="ECO:0000256" key="3">
    <source>
        <dbReference type="ARBA" id="ARBA00020815"/>
    </source>
</evidence>
<dbReference type="SUPFAM" id="SSF46785">
    <property type="entry name" value="Winged helix' DNA-binding domain"/>
    <property type="match status" value="1"/>
</dbReference>
<organism evidence="12 13">
    <name type="scientific">Chrysodeixis includens</name>
    <name type="common">Soybean looper</name>
    <name type="synonym">Pseudoplusia includens</name>
    <dbReference type="NCBI Taxonomy" id="689277"/>
    <lineage>
        <taxon>Eukaryota</taxon>
        <taxon>Metazoa</taxon>
        <taxon>Ecdysozoa</taxon>
        <taxon>Arthropoda</taxon>
        <taxon>Hexapoda</taxon>
        <taxon>Insecta</taxon>
        <taxon>Pterygota</taxon>
        <taxon>Neoptera</taxon>
        <taxon>Endopterygota</taxon>
        <taxon>Lepidoptera</taxon>
        <taxon>Glossata</taxon>
        <taxon>Ditrysia</taxon>
        <taxon>Noctuoidea</taxon>
        <taxon>Noctuidae</taxon>
        <taxon>Plusiinae</taxon>
        <taxon>Chrysodeixis</taxon>
    </lineage>
</organism>
<proteinExistence type="inferred from homology"/>
<dbReference type="InterPro" id="IPR011039">
    <property type="entry name" value="TFIIF_interaction"/>
</dbReference>
<reference evidence="12" key="1">
    <citation type="submission" date="2021-12" db="EMBL/GenBank/DDBJ databases">
        <authorList>
            <person name="King R."/>
        </authorList>
    </citation>
    <scope>NUCLEOTIDE SEQUENCE</scope>
</reference>
<dbReference type="GO" id="GO:0006368">
    <property type="term" value="P:transcription elongation by RNA polymerase II"/>
    <property type="evidence" value="ECO:0007669"/>
    <property type="project" value="UniProtKB-ARBA"/>
</dbReference>
<evidence type="ECO:0000256" key="9">
    <source>
        <dbReference type="PIRNR" id="PIRNR015849"/>
    </source>
</evidence>